<dbReference type="NCBIfam" id="NF040570">
    <property type="entry name" value="guided_TnpB"/>
    <property type="match status" value="1"/>
</dbReference>
<evidence type="ECO:0000259" key="7">
    <source>
        <dbReference type="Pfam" id="PF07282"/>
    </source>
</evidence>
<accession>A0A2R6XXX9</accession>
<keyword evidence="3" id="KW-0815">Transposition</keyword>
<keyword evidence="4" id="KW-0238">DNA-binding</keyword>
<protein>
    <submittedName>
        <fullName evidence="8">Mobile element protein</fullName>
    </submittedName>
</protein>
<dbReference type="PANTHER" id="PTHR30405">
    <property type="entry name" value="TRANSPOSASE"/>
    <property type="match status" value="1"/>
</dbReference>
<gene>
    <name evidence="8" type="ORF">BSOLF_2594</name>
</gene>
<proteinExistence type="inferred from homology"/>
<dbReference type="PANTHER" id="PTHR30405:SF25">
    <property type="entry name" value="RNA-GUIDED DNA ENDONUCLEASE INSQ-RELATED"/>
    <property type="match status" value="1"/>
</dbReference>
<feature type="domain" description="Probable transposase IS891/IS1136/IS1341" evidence="6">
    <location>
        <begin position="7"/>
        <end position="64"/>
    </location>
</feature>
<comment type="similarity">
    <text evidence="2">In the N-terminal section; belongs to the transposase 2 family.</text>
</comment>
<dbReference type="InterPro" id="IPR051399">
    <property type="entry name" value="RNA-guided_DNA_endo/Transpos"/>
</dbReference>
<name>A0A2R6XXX9_9BACL</name>
<evidence type="ECO:0000256" key="4">
    <source>
        <dbReference type="ARBA" id="ARBA00023125"/>
    </source>
</evidence>
<dbReference type="GO" id="GO:0006310">
    <property type="term" value="P:DNA recombination"/>
    <property type="evidence" value="ECO:0007669"/>
    <property type="project" value="UniProtKB-KW"/>
</dbReference>
<sequence>MRDKNGKLIERTKNYEKIRLKIAKLHRRIRNIRLDFLHKLTTELARTHRIIAIEDLNVVGLLKNKHLSRHIADVGWGTFRALLEAKAKLRGVCVVKVNRFEPTSKTCSHCGHVLSELSLSVRAWTCPVCSTHHDRDENAAKNMLRFAVENTA</sequence>
<dbReference type="GO" id="GO:0003677">
    <property type="term" value="F:DNA binding"/>
    <property type="evidence" value="ECO:0007669"/>
    <property type="project" value="UniProtKB-KW"/>
</dbReference>
<keyword evidence="5" id="KW-0233">DNA recombination</keyword>
<evidence type="ECO:0000256" key="5">
    <source>
        <dbReference type="ARBA" id="ARBA00023172"/>
    </source>
</evidence>
<dbReference type="NCBIfam" id="TIGR01766">
    <property type="entry name" value="IS200/IS605 family accessory protein TnpB-like domain"/>
    <property type="match status" value="1"/>
</dbReference>
<dbReference type="AlphaFoldDB" id="A0A2R6XXX9"/>
<organism evidence="8 9">
    <name type="scientific">Candidatus Carbonibacillus altaicus</name>
    <dbReference type="NCBI Taxonomy" id="2163959"/>
    <lineage>
        <taxon>Bacteria</taxon>
        <taxon>Bacillati</taxon>
        <taxon>Bacillota</taxon>
        <taxon>Bacilli</taxon>
        <taxon>Bacillales</taxon>
        <taxon>Candidatus Carbonibacillus</taxon>
    </lineage>
</organism>
<reference evidence="9" key="1">
    <citation type="journal article" date="2018" name="Sci. Rep.">
        <title>Lignite coal burning seam in the remote Altai Mountains harbors a hydrogen-driven thermophilic microbial community.</title>
        <authorList>
            <person name="Kadnikov V.V."/>
            <person name="Mardanov A.V."/>
            <person name="Ivasenko D.A."/>
            <person name="Antsiferov D.V."/>
            <person name="Beletsky A.V."/>
            <person name="Karnachuk O.V."/>
            <person name="Ravin N.V."/>
        </authorList>
    </citation>
    <scope>NUCLEOTIDE SEQUENCE [LARGE SCALE GENOMIC DNA]</scope>
</reference>
<dbReference type="InterPro" id="IPR010095">
    <property type="entry name" value="Cas12f1-like_TNB"/>
</dbReference>
<evidence type="ECO:0000256" key="2">
    <source>
        <dbReference type="ARBA" id="ARBA00011044"/>
    </source>
</evidence>
<dbReference type="GO" id="GO:0032196">
    <property type="term" value="P:transposition"/>
    <property type="evidence" value="ECO:0007669"/>
    <property type="project" value="UniProtKB-KW"/>
</dbReference>
<evidence type="ECO:0000259" key="6">
    <source>
        <dbReference type="Pfam" id="PF01385"/>
    </source>
</evidence>
<evidence type="ECO:0000256" key="1">
    <source>
        <dbReference type="ARBA" id="ARBA00008761"/>
    </source>
</evidence>
<comment type="similarity">
    <text evidence="1">In the C-terminal section; belongs to the transposase 35 family.</text>
</comment>
<comment type="caution">
    <text evidence="8">The sequence shown here is derived from an EMBL/GenBank/DDBJ whole genome shotgun (WGS) entry which is preliminary data.</text>
</comment>
<dbReference type="Proteomes" id="UP000244338">
    <property type="component" value="Unassembled WGS sequence"/>
</dbReference>
<dbReference type="EMBL" id="PEBX01000150">
    <property type="protein sequence ID" value="PTQ55270.1"/>
    <property type="molecule type" value="Genomic_DNA"/>
</dbReference>
<evidence type="ECO:0000313" key="9">
    <source>
        <dbReference type="Proteomes" id="UP000244338"/>
    </source>
</evidence>
<dbReference type="Pfam" id="PF01385">
    <property type="entry name" value="OrfB_IS605"/>
    <property type="match status" value="1"/>
</dbReference>
<evidence type="ECO:0000256" key="3">
    <source>
        <dbReference type="ARBA" id="ARBA00022578"/>
    </source>
</evidence>
<dbReference type="InterPro" id="IPR001959">
    <property type="entry name" value="Transposase"/>
</dbReference>
<dbReference type="Pfam" id="PF07282">
    <property type="entry name" value="Cas12f1-like_TNB"/>
    <property type="match status" value="1"/>
</dbReference>
<evidence type="ECO:0000313" key="8">
    <source>
        <dbReference type="EMBL" id="PTQ55270.1"/>
    </source>
</evidence>
<feature type="domain" description="Cas12f1-like TNB" evidence="7">
    <location>
        <begin position="76"/>
        <end position="143"/>
    </location>
</feature>